<feature type="transmembrane region" description="Helical" evidence="1">
    <location>
        <begin position="12"/>
        <end position="34"/>
    </location>
</feature>
<sequence>MLMNYLREGITTFLYLTPVAAIILCAFLGIKFLLKRKFEFMPMKILCEFGWILTILAILKITGIIGGDFNTTSILNGDVHFSYSIFQEGLSMATLLNIILFIPFGFFSPIVFSKLQHKRIYGVLIGIIFSMVIEFLQIFTGRFVQLDDMLMNTLGTIIGYEVSIIISSIKSKFKLRVK</sequence>
<feature type="transmembrane region" description="Helical" evidence="1">
    <location>
        <begin position="85"/>
        <end position="108"/>
    </location>
</feature>
<gene>
    <name evidence="3" type="ORF">SDC9_81359</name>
</gene>
<keyword evidence="1" id="KW-0812">Transmembrane</keyword>
<proteinExistence type="predicted"/>
<dbReference type="InterPro" id="IPR006976">
    <property type="entry name" value="VanZ-like"/>
</dbReference>
<feature type="transmembrane region" description="Helical" evidence="1">
    <location>
        <begin position="120"/>
        <end position="139"/>
    </location>
</feature>
<dbReference type="PANTHER" id="PTHR36834">
    <property type="entry name" value="MEMBRANE PROTEIN-RELATED"/>
    <property type="match status" value="1"/>
</dbReference>
<accession>A0A644Z1Z9</accession>
<feature type="transmembrane region" description="Helical" evidence="1">
    <location>
        <begin position="151"/>
        <end position="169"/>
    </location>
</feature>
<name>A0A644Z1Z9_9ZZZZ</name>
<keyword evidence="1" id="KW-1133">Transmembrane helix</keyword>
<feature type="domain" description="VanZ-like" evidence="2">
    <location>
        <begin position="81"/>
        <end position="165"/>
    </location>
</feature>
<protein>
    <recommendedName>
        <fullName evidence="2">VanZ-like domain-containing protein</fullName>
    </recommendedName>
</protein>
<organism evidence="3">
    <name type="scientific">bioreactor metagenome</name>
    <dbReference type="NCBI Taxonomy" id="1076179"/>
    <lineage>
        <taxon>unclassified sequences</taxon>
        <taxon>metagenomes</taxon>
        <taxon>ecological metagenomes</taxon>
    </lineage>
</organism>
<dbReference type="PANTHER" id="PTHR36834:SF1">
    <property type="entry name" value="INTEGRAL MEMBRANE PROTEIN"/>
    <property type="match status" value="1"/>
</dbReference>
<dbReference type="AlphaFoldDB" id="A0A644Z1Z9"/>
<comment type="caution">
    <text evidence="3">The sequence shown here is derived from an EMBL/GenBank/DDBJ whole genome shotgun (WGS) entry which is preliminary data.</text>
</comment>
<evidence type="ECO:0000256" key="1">
    <source>
        <dbReference type="SAM" id="Phobius"/>
    </source>
</evidence>
<feature type="transmembrane region" description="Helical" evidence="1">
    <location>
        <begin position="46"/>
        <end position="65"/>
    </location>
</feature>
<dbReference type="Pfam" id="PF04892">
    <property type="entry name" value="VanZ"/>
    <property type="match status" value="1"/>
</dbReference>
<reference evidence="3" key="1">
    <citation type="submission" date="2019-08" db="EMBL/GenBank/DDBJ databases">
        <authorList>
            <person name="Kucharzyk K."/>
            <person name="Murdoch R.W."/>
            <person name="Higgins S."/>
            <person name="Loffler F."/>
        </authorList>
    </citation>
    <scope>NUCLEOTIDE SEQUENCE</scope>
</reference>
<dbReference type="InterPro" id="IPR053150">
    <property type="entry name" value="Teicoplanin_resist-assoc"/>
</dbReference>
<keyword evidence="1" id="KW-0472">Membrane</keyword>
<evidence type="ECO:0000313" key="3">
    <source>
        <dbReference type="EMBL" id="MPM34772.1"/>
    </source>
</evidence>
<dbReference type="EMBL" id="VSSQ01007075">
    <property type="protein sequence ID" value="MPM34772.1"/>
    <property type="molecule type" value="Genomic_DNA"/>
</dbReference>
<evidence type="ECO:0000259" key="2">
    <source>
        <dbReference type="Pfam" id="PF04892"/>
    </source>
</evidence>